<dbReference type="EMBL" id="UYRV01010814">
    <property type="protein sequence ID" value="VDK57696.1"/>
    <property type="molecule type" value="Genomic_DNA"/>
</dbReference>
<evidence type="ECO:0000313" key="1">
    <source>
        <dbReference type="EMBL" id="VDK57696.1"/>
    </source>
</evidence>
<accession>A0A3P6R519</accession>
<dbReference type="AlphaFoldDB" id="A0A3P6R519"/>
<organism evidence="1 2">
    <name type="scientific">Cylicostephanus goldi</name>
    <name type="common">Nematode worm</name>
    <dbReference type="NCBI Taxonomy" id="71465"/>
    <lineage>
        <taxon>Eukaryota</taxon>
        <taxon>Metazoa</taxon>
        <taxon>Ecdysozoa</taxon>
        <taxon>Nematoda</taxon>
        <taxon>Chromadorea</taxon>
        <taxon>Rhabditida</taxon>
        <taxon>Rhabditina</taxon>
        <taxon>Rhabditomorpha</taxon>
        <taxon>Strongyloidea</taxon>
        <taxon>Strongylidae</taxon>
        <taxon>Cylicostephanus</taxon>
    </lineage>
</organism>
<dbReference type="Proteomes" id="UP000271889">
    <property type="component" value="Unassembled WGS sequence"/>
</dbReference>
<proteinExistence type="predicted"/>
<keyword evidence="2" id="KW-1185">Reference proteome</keyword>
<gene>
    <name evidence="1" type="ORF">CGOC_LOCUS4079</name>
</gene>
<name>A0A3P6R519_CYLGO</name>
<reference evidence="1 2" key="1">
    <citation type="submission" date="2018-11" db="EMBL/GenBank/DDBJ databases">
        <authorList>
            <consortium name="Pathogen Informatics"/>
        </authorList>
    </citation>
    <scope>NUCLEOTIDE SEQUENCE [LARGE SCALE GENOMIC DNA]</scope>
</reference>
<sequence length="60" mass="6944">MLATVSMRRWRWLQLWRLRWLCLPSISVHLSSVQLLQLLSTSSSCVPITTSLPDCRSSSR</sequence>
<protein>
    <submittedName>
        <fullName evidence="1">Uncharacterized protein</fullName>
    </submittedName>
</protein>
<evidence type="ECO:0000313" key="2">
    <source>
        <dbReference type="Proteomes" id="UP000271889"/>
    </source>
</evidence>